<organism evidence="8 9">
    <name type="scientific">Odoribacter splanchnicus</name>
    <dbReference type="NCBI Taxonomy" id="28118"/>
    <lineage>
        <taxon>Bacteria</taxon>
        <taxon>Pseudomonadati</taxon>
        <taxon>Bacteroidota</taxon>
        <taxon>Bacteroidia</taxon>
        <taxon>Bacteroidales</taxon>
        <taxon>Odoribacteraceae</taxon>
        <taxon>Odoribacter</taxon>
    </lineage>
</organism>
<dbReference type="Pfam" id="PF07980">
    <property type="entry name" value="SusD_RagB"/>
    <property type="match status" value="1"/>
</dbReference>
<feature type="domain" description="SusD-like N-terminal" evidence="7">
    <location>
        <begin position="100"/>
        <end position="251"/>
    </location>
</feature>
<gene>
    <name evidence="8" type="ORF">L0P03_09555</name>
</gene>
<reference evidence="8" key="1">
    <citation type="submission" date="2022-01" db="EMBL/GenBank/DDBJ databases">
        <title>Collection of gut derived symbiotic bacterial strains cultured from healthy donors.</title>
        <authorList>
            <person name="Lin H."/>
            <person name="Kohout C."/>
            <person name="Waligurski E."/>
            <person name="Pamer E.G."/>
        </authorList>
    </citation>
    <scope>NUCLEOTIDE SEQUENCE</scope>
    <source>
        <strain evidence="8">DFI.1.149</strain>
    </source>
</reference>
<keyword evidence="5" id="KW-0998">Cell outer membrane</keyword>
<evidence type="ECO:0000313" key="9">
    <source>
        <dbReference type="Proteomes" id="UP001199750"/>
    </source>
</evidence>
<evidence type="ECO:0000259" key="7">
    <source>
        <dbReference type="Pfam" id="PF14322"/>
    </source>
</evidence>
<evidence type="ECO:0000259" key="6">
    <source>
        <dbReference type="Pfam" id="PF07980"/>
    </source>
</evidence>
<dbReference type="PROSITE" id="PS51257">
    <property type="entry name" value="PROKAR_LIPOPROTEIN"/>
    <property type="match status" value="1"/>
</dbReference>
<evidence type="ECO:0000256" key="5">
    <source>
        <dbReference type="ARBA" id="ARBA00023237"/>
    </source>
</evidence>
<dbReference type="Proteomes" id="UP001199750">
    <property type="component" value="Unassembled WGS sequence"/>
</dbReference>
<comment type="subcellular location">
    <subcellularLocation>
        <location evidence="1">Cell outer membrane</location>
    </subcellularLocation>
</comment>
<name>A0AAW5CBH6_9BACT</name>
<dbReference type="Gene3D" id="1.25.40.390">
    <property type="match status" value="1"/>
</dbReference>
<dbReference type="InterPro" id="IPR033985">
    <property type="entry name" value="SusD-like_N"/>
</dbReference>
<protein>
    <submittedName>
        <fullName evidence="8">RagB/SusD family nutrient uptake outer membrane protein</fullName>
    </submittedName>
</protein>
<feature type="domain" description="RagB/SusD" evidence="6">
    <location>
        <begin position="379"/>
        <end position="517"/>
    </location>
</feature>
<comment type="similarity">
    <text evidence="2">Belongs to the SusD family.</text>
</comment>
<evidence type="ECO:0000313" key="8">
    <source>
        <dbReference type="EMBL" id="MCG4960093.1"/>
    </source>
</evidence>
<evidence type="ECO:0000256" key="4">
    <source>
        <dbReference type="ARBA" id="ARBA00023136"/>
    </source>
</evidence>
<accession>A0AAW5CBH6</accession>
<keyword evidence="3" id="KW-0732">Signal</keyword>
<evidence type="ECO:0000256" key="2">
    <source>
        <dbReference type="ARBA" id="ARBA00006275"/>
    </source>
</evidence>
<evidence type="ECO:0000256" key="1">
    <source>
        <dbReference type="ARBA" id="ARBA00004442"/>
    </source>
</evidence>
<dbReference type="InterPro" id="IPR011990">
    <property type="entry name" value="TPR-like_helical_dom_sf"/>
</dbReference>
<keyword evidence="4" id="KW-0472">Membrane</keyword>
<evidence type="ECO:0000256" key="3">
    <source>
        <dbReference type="ARBA" id="ARBA00022729"/>
    </source>
</evidence>
<dbReference type="CDD" id="cd08977">
    <property type="entry name" value="SusD"/>
    <property type="match status" value="1"/>
</dbReference>
<dbReference type="SUPFAM" id="SSF48452">
    <property type="entry name" value="TPR-like"/>
    <property type="match status" value="1"/>
</dbReference>
<dbReference type="Pfam" id="PF14322">
    <property type="entry name" value="SusD-like_3"/>
    <property type="match status" value="1"/>
</dbReference>
<sequence length="532" mass="61311">MKALKYIGLGGLLVLLTIGCSDFLKEYSQDTYYVSSYEDLDELLAGDGYLPVNGCGSNMGYFIHFLADEIEEQNSYYSAWGGGFASGADNFRRNLFGYYTWQQRVGQNDSYTGFITENGTWTELYRLINVMNNVISSIEDVPQVSADERLGAKRVKGEAHFLRAAYYFWLVNLYGKPYDVATAKEDLAVPLKTTESVLDIKFSRNTVQETYGLILSDLKTAEACLAETGEARNIYRADLTAVNLLQSRVHLYMQNWQLAADYADSVLVRQNTLVDLNSRQPYDGFLSEDSEEMIFSMGDNDIPNFFYYEYKSYRVSHELYDAYEEDDLRKTQWWWKRNTFIGSTKLVRGPGMTNDGDPEESDYYNRYYNVAWGGKKAPVSDKFCFRTAEAYLNKAEASAYLGQEDEARKWLNALRAKRYVSGSSYEVIGSGEELVKDIREERRKEFALEGFRWFDLRRYGVCEFYPESKELTHKYTYYADKTTMEEAHLFVLKANDPAYTLPIPQEVLDFNTGMPNNERPVREFSVITPNDN</sequence>
<proteinExistence type="inferred from homology"/>
<comment type="caution">
    <text evidence="8">The sequence shown here is derived from an EMBL/GenBank/DDBJ whole genome shotgun (WGS) entry which is preliminary data.</text>
</comment>
<dbReference type="AlphaFoldDB" id="A0AAW5CBH6"/>
<dbReference type="GO" id="GO:0009279">
    <property type="term" value="C:cell outer membrane"/>
    <property type="evidence" value="ECO:0007669"/>
    <property type="project" value="UniProtKB-SubCell"/>
</dbReference>
<dbReference type="EMBL" id="JAKNDN010000016">
    <property type="protein sequence ID" value="MCG4960093.1"/>
    <property type="molecule type" value="Genomic_DNA"/>
</dbReference>
<dbReference type="RefSeq" id="WP_237982989.1">
    <property type="nucleotide sequence ID" value="NZ_JAHOOV010000020.1"/>
</dbReference>
<dbReference type="InterPro" id="IPR012944">
    <property type="entry name" value="SusD_RagB_dom"/>
</dbReference>